<name>A0A1I0FUN5_9GAMM</name>
<dbReference type="PANTHER" id="PTHR35810:SF1">
    <property type="entry name" value="CYTOPLASMIC PROTEIN"/>
    <property type="match status" value="1"/>
</dbReference>
<dbReference type="PIRSF" id="PIRSF015268">
    <property type="entry name" value="Virulence_RhuM"/>
    <property type="match status" value="1"/>
</dbReference>
<proteinExistence type="predicted"/>
<gene>
    <name evidence="1" type="ORF">SAMN02583745_02875</name>
</gene>
<sequence length="343" mass="39827">MEQTSLTLKDETTEFLLYTAPNGEIKVEVLLSNETIWMTQKRMAELFGVGKAAISKHLDNIYESKELNKDATVSILETVQSEGTRQVSRKLEYYNLDVVISVGYRVNSTQATQFRIWATQLIKEYIIKGFAMDDDRLKNGRYFGKDYFHELLERVRSIRASERRIYQQITDIFAECSIDYDPKSEMTKRFYAHVQDKFHFAITGHTAAELIALNADANKPIMGMQTFKNAPNGRVLKSDTVIAKNYLTESEIKKLERAVTAFFDYIEGIIERRNTFTMQAFAESVDKFLTFNEYKILEGFGTVDRKTAEQKAFAEYEKFNKQQKLESDFDRQMKKLLNHKPSN</sequence>
<evidence type="ECO:0000313" key="1">
    <source>
        <dbReference type="EMBL" id="SET61159.1"/>
    </source>
</evidence>
<evidence type="ECO:0000313" key="2">
    <source>
        <dbReference type="Proteomes" id="UP000242642"/>
    </source>
</evidence>
<keyword evidence="2" id="KW-1185">Reference proteome</keyword>
<dbReference type="OrthoDB" id="9802752at2"/>
<dbReference type="PANTHER" id="PTHR35810">
    <property type="entry name" value="CYTOPLASMIC PROTEIN-RELATED"/>
    <property type="match status" value="1"/>
</dbReference>
<dbReference type="Pfam" id="PF13310">
    <property type="entry name" value="Virulence_RhuM"/>
    <property type="match status" value="1"/>
</dbReference>
<dbReference type="AlphaFoldDB" id="A0A1I0FUN5"/>
<accession>A0A1I0FUN5</accession>
<dbReference type="EMBL" id="FOHV01000047">
    <property type="protein sequence ID" value="SET61159.1"/>
    <property type="molecule type" value="Genomic_DNA"/>
</dbReference>
<dbReference type="Proteomes" id="UP000242642">
    <property type="component" value="Unassembled WGS sequence"/>
</dbReference>
<dbReference type="InterPro" id="IPR011204">
    <property type="entry name" value="Virulence_RhuM-like"/>
</dbReference>
<reference evidence="2" key="1">
    <citation type="submission" date="2016-10" db="EMBL/GenBank/DDBJ databases">
        <authorList>
            <person name="Varghese N."/>
            <person name="Submissions S."/>
        </authorList>
    </citation>
    <scope>NUCLEOTIDE SEQUENCE [LARGE SCALE GENOMIC DNA]</scope>
    <source>
        <strain evidence="2">DSM 18579</strain>
    </source>
</reference>
<protein>
    <submittedName>
        <fullName evidence="1">Uncharacterized conserved protein</fullName>
    </submittedName>
</protein>
<dbReference type="STRING" id="1123402.SAMN02583745_02875"/>
<organism evidence="1 2">
    <name type="scientific">Thorsellia anophelis DSM 18579</name>
    <dbReference type="NCBI Taxonomy" id="1123402"/>
    <lineage>
        <taxon>Bacteria</taxon>
        <taxon>Pseudomonadati</taxon>
        <taxon>Pseudomonadota</taxon>
        <taxon>Gammaproteobacteria</taxon>
        <taxon>Enterobacterales</taxon>
        <taxon>Thorselliaceae</taxon>
        <taxon>Thorsellia</taxon>
    </lineage>
</organism>
<dbReference type="RefSeq" id="WP_093322585.1">
    <property type="nucleotide sequence ID" value="NZ_FOHV01000047.1"/>
</dbReference>